<reference evidence="4" key="1">
    <citation type="journal article" date="2019" name="Int. J. Syst. Evol. Microbiol.">
        <title>The Global Catalogue of Microorganisms (GCM) 10K type strain sequencing project: providing services to taxonomists for standard genome sequencing and annotation.</title>
        <authorList>
            <consortium name="The Broad Institute Genomics Platform"/>
            <consortium name="The Broad Institute Genome Sequencing Center for Infectious Disease"/>
            <person name="Wu L."/>
            <person name="Ma J."/>
        </authorList>
    </citation>
    <scope>NUCLEOTIDE SEQUENCE [LARGE SCALE GENOMIC DNA]</scope>
    <source>
        <strain evidence="4">NBRC 104970</strain>
    </source>
</reference>
<dbReference type="InterPro" id="IPR012769">
    <property type="entry name" value="Trehalose_TreC"/>
</dbReference>
<dbReference type="Proteomes" id="UP001156836">
    <property type="component" value="Unassembled WGS sequence"/>
</dbReference>
<accession>A0ABQ6BYY1</accession>
<dbReference type="Gene3D" id="3.90.400.10">
    <property type="entry name" value="Oligo-1,6-glucosidase, Domain 2"/>
    <property type="match status" value="1"/>
</dbReference>
<dbReference type="Pfam" id="PF00128">
    <property type="entry name" value="Alpha-amylase"/>
    <property type="match status" value="1"/>
</dbReference>
<evidence type="ECO:0000259" key="2">
    <source>
        <dbReference type="SMART" id="SM00642"/>
    </source>
</evidence>
<dbReference type="EC" id="3.2.1.93" evidence="1"/>
<dbReference type="PANTHER" id="PTHR10357">
    <property type="entry name" value="ALPHA-AMYLASE FAMILY MEMBER"/>
    <property type="match status" value="1"/>
</dbReference>
<sequence length="549" mass="62638">MNPTWKQSVIYQIYPKSFCSAHGQATGDLAGVTARLDYLQWLGVDWIWLTPIYLSPQRDNGYDVADYLAIDPRYGDMADFTRLVAEAGRRGIQVMLDIVVNHTSTEHEWFQTARRERDHPWRDFYLWRDAPNNWQSKFGGPAWEYDPVAGQYYLHLFDTSQADLNWANPELRQAVFAMMRYWLERGVRGFRLDVINLISKPADFPEDDSDGRRFYTDGPQVHEHLQQMHREVFAGREVLTVGEMSSTTLEHCIHYSRPDRRELSMTFNFHHLKVDYPEGRKWVAAPYDFIALKRILSTWQEGMHAGGGWNAVFWCNHDQPRVVSRFGDSGAWRVPSAKLLATALHGLQGTPYVYQGEEIGMANPGFADIAQYRDVETLNAHRLLLAAGLPEDEVMAAIRQKSRDNARTPMQWDAGPNAGFSSEAPWIDLAPDWREVNVAAQRDDPDSVLHHYRRLIALRKRHPVLADGDYHCLTPDHPALWVYLRRTPAATLVVACNFSGETVAETLPPLGELAATGPARTLIANHPDTPPLAAALQLRPWEAVMWLVD</sequence>
<dbReference type="CDD" id="cd11333">
    <property type="entry name" value="AmyAc_SI_OligoGlu_DGase"/>
    <property type="match status" value="1"/>
</dbReference>
<dbReference type="SUPFAM" id="SSF51445">
    <property type="entry name" value="(Trans)glycosidases"/>
    <property type="match status" value="1"/>
</dbReference>
<feature type="domain" description="Glycosyl hydrolase family 13 catalytic" evidence="2">
    <location>
        <begin position="12"/>
        <end position="407"/>
    </location>
</feature>
<evidence type="ECO:0000256" key="1">
    <source>
        <dbReference type="NCBIfam" id="TIGR02403"/>
    </source>
</evidence>
<gene>
    <name evidence="3" type="ORF">GCM10007860_22530</name>
</gene>
<dbReference type="InterPro" id="IPR045857">
    <property type="entry name" value="O16G_dom_2"/>
</dbReference>
<dbReference type="NCBIfam" id="TIGR02403">
    <property type="entry name" value="trehalose_treC"/>
    <property type="match status" value="1"/>
</dbReference>
<dbReference type="EMBL" id="BSOZ01000035">
    <property type="protein sequence ID" value="GLS05103.1"/>
    <property type="molecule type" value="Genomic_DNA"/>
</dbReference>
<dbReference type="InterPro" id="IPR006047">
    <property type="entry name" value="GH13_cat_dom"/>
</dbReference>
<name>A0ABQ6BYY1_9NEIS</name>
<dbReference type="InterPro" id="IPR017853">
    <property type="entry name" value="GH"/>
</dbReference>
<dbReference type="Gene3D" id="2.60.40.1180">
    <property type="entry name" value="Golgi alpha-mannosidase II"/>
    <property type="match status" value="1"/>
</dbReference>
<proteinExistence type="predicted"/>
<keyword evidence="4" id="KW-1185">Reference proteome</keyword>
<evidence type="ECO:0000313" key="4">
    <source>
        <dbReference type="Proteomes" id="UP001156836"/>
    </source>
</evidence>
<dbReference type="Gene3D" id="3.20.20.80">
    <property type="entry name" value="Glycosidases"/>
    <property type="match status" value="1"/>
</dbReference>
<dbReference type="PANTHER" id="PTHR10357:SF217">
    <property type="entry name" value="TREHALOSE-6-PHOSPHATE HYDROLASE"/>
    <property type="match status" value="1"/>
</dbReference>
<dbReference type="NCBIfam" id="NF008183">
    <property type="entry name" value="PRK10933.1"/>
    <property type="match status" value="1"/>
</dbReference>
<comment type="caution">
    <text evidence="3">The sequence shown here is derived from an EMBL/GenBank/DDBJ whole genome shotgun (WGS) entry which is preliminary data.</text>
</comment>
<dbReference type="InterPro" id="IPR013780">
    <property type="entry name" value="Glyco_hydro_b"/>
</dbReference>
<evidence type="ECO:0000313" key="3">
    <source>
        <dbReference type="EMBL" id="GLS05103.1"/>
    </source>
</evidence>
<dbReference type="SMART" id="SM00642">
    <property type="entry name" value="Aamy"/>
    <property type="match status" value="1"/>
</dbReference>
<organism evidence="3 4">
    <name type="scientific">Chitiniphilus shinanonensis</name>
    <dbReference type="NCBI Taxonomy" id="553088"/>
    <lineage>
        <taxon>Bacteria</taxon>
        <taxon>Pseudomonadati</taxon>
        <taxon>Pseudomonadota</taxon>
        <taxon>Betaproteobacteria</taxon>
        <taxon>Neisseriales</taxon>
        <taxon>Chitinibacteraceae</taxon>
        <taxon>Chitiniphilus</taxon>
    </lineage>
</organism>
<dbReference type="SUPFAM" id="SSF51011">
    <property type="entry name" value="Glycosyl hydrolase domain"/>
    <property type="match status" value="1"/>
</dbReference>
<protein>
    <recommendedName>
        <fullName evidence="1">Alpha,alpha-phosphotrehalase</fullName>
        <ecNumber evidence="1">3.2.1.93</ecNumber>
    </recommendedName>
</protein>
<dbReference type="RefSeq" id="WP_018748870.1">
    <property type="nucleotide sequence ID" value="NZ_BSOZ01000035.1"/>
</dbReference>